<dbReference type="RefSeq" id="XP_020063188.1">
    <property type="nucleotide sequence ID" value="XM_020211827.1"/>
</dbReference>
<evidence type="ECO:0000259" key="7">
    <source>
        <dbReference type="PROSITE" id="PS50166"/>
    </source>
</evidence>
<dbReference type="Proteomes" id="UP000094285">
    <property type="component" value="Unassembled WGS sequence"/>
</dbReference>
<dbReference type="GeneID" id="30985963"/>
<protein>
    <submittedName>
        <fullName evidence="8">Putative importin, protein</fullName>
    </submittedName>
</protein>
<evidence type="ECO:0000256" key="1">
    <source>
        <dbReference type="ARBA" id="ARBA00004496"/>
    </source>
</evidence>
<name>A0A1E4SF19_9ASCO</name>
<accession>A0A1E4SF19</accession>
<dbReference type="Pfam" id="PF13513">
    <property type="entry name" value="HEAT_EZ"/>
    <property type="match status" value="1"/>
</dbReference>
<dbReference type="GO" id="GO:0005829">
    <property type="term" value="C:cytosol"/>
    <property type="evidence" value="ECO:0007669"/>
    <property type="project" value="EnsemblFungi"/>
</dbReference>
<comment type="subcellular location">
    <subcellularLocation>
        <location evidence="1">Cytoplasm</location>
    </subcellularLocation>
</comment>
<keyword evidence="5" id="KW-0653">Protein transport</keyword>
<feature type="compositionally biased region" description="Basic and acidic residues" evidence="6">
    <location>
        <begin position="345"/>
        <end position="364"/>
    </location>
</feature>
<evidence type="ECO:0000256" key="5">
    <source>
        <dbReference type="ARBA" id="ARBA00022927"/>
    </source>
</evidence>
<evidence type="ECO:0000256" key="4">
    <source>
        <dbReference type="ARBA" id="ARBA00022737"/>
    </source>
</evidence>
<dbReference type="AlphaFoldDB" id="A0A1E4SF19"/>
<dbReference type="GO" id="GO:0031267">
    <property type="term" value="F:small GTPase binding"/>
    <property type="evidence" value="ECO:0007669"/>
    <property type="project" value="InterPro"/>
</dbReference>
<feature type="domain" description="Importin N-terminal" evidence="7">
    <location>
        <begin position="31"/>
        <end position="120"/>
    </location>
</feature>
<feature type="compositionally biased region" description="Acidic residues" evidence="6">
    <location>
        <begin position="365"/>
        <end position="381"/>
    </location>
</feature>
<dbReference type="InterPro" id="IPR011989">
    <property type="entry name" value="ARM-like"/>
</dbReference>
<dbReference type="PANTHER" id="PTHR10527">
    <property type="entry name" value="IMPORTIN BETA"/>
    <property type="match status" value="1"/>
</dbReference>
<dbReference type="PROSITE" id="PS50166">
    <property type="entry name" value="IMPORTIN_B_NT"/>
    <property type="match status" value="1"/>
</dbReference>
<dbReference type="GO" id="GO:0010458">
    <property type="term" value="P:exit from mitosis"/>
    <property type="evidence" value="ECO:0007669"/>
    <property type="project" value="EnsemblFungi"/>
</dbReference>
<dbReference type="SUPFAM" id="SSF48371">
    <property type="entry name" value="ARM repeat"/>
    <property type="match status" value="1"/>
</dbReference>
<reference evidence="9" key="1">
    <citation type="submission" date="2016-05" db="EMBL/GenBank/DDBJ databases">
        <title>Comparative genomics of biotechnologically important yeasts.</title>
        <authorList>
            <consortium name="DOE Joint Genome Institute"/>
            <person name="Riley R."/>
            <person name="Haridas S."/>
            <person name="Wolfe K.H."/>
            <person name="Lopes M.R."/>
            <person name="Hittinger C.T."/>
            <person name="Goker M."/>
            <person name="Salamov A."/>
            <person name="Wisecaver J."/>
            <person name="Long T.M."/>
            <person name="Aerts A.L."/>
            <person name="Barry K."/>
            <person name="Choi C."/>
            <person name="Clum A."/>
            <person name="Coughlan A.Y."/>
            <person name="Deshpande S."/>
            <person name="Douglass A.P."/>
            <person name="Hanson S.J."/>
            <person name="Klenk H.-P."/>
            <person name="Labutti K."/>
            <person name="Lapidus A."/>
            <person name="Lindquist E."/>
            <person name="Lipzen A."/>
            <person name="Meier-Kolthoff J.P."/>
            <person name="Ohm R.A."/>
            <person name="Otillar R.P."/>
            <person name="Pangilinan J."/>
            <person name="Peng Y."/>
            <person name="Rokas A."/>
            <person name="Rosa C.A."/>
            <person name="Scheuner C."/>
            <person name="Sibirny A.A."/>
            <person name="Slot J.C."/>
            <person name="Stielow J.B."/>
            <person name="Sun H."/>
            <person name="Kurtzman C.P."/>
            <person name="Blackwell M."/>
            <person name="Grigoriev I.V."/>
            <person name="Jeffries T.W."/>
        </authorList>
    </citation>
    <scope>NUCLEOTIDE SEQUENCE [LARGE SCALE GENOMIC DNA]</scope>
    <source>
        <strain evidence="9">NRRL Y-17324</strain>
    </source>
</reference>
<organism evidence="8 9">
    <name type="scientific">Suhomyces tanzawaensis NRRL Y-17324</name>
    <dbReference type="NCBI Taxonomy" id="984487"/>
    <lineage>
        <taxon>Eukaryota</taxon>
        <taxon>Fungi</taxon>
        <taxon>Dikarya</taxon>
        <taxon>Ascomycota</taxon>
        <taxon>Saccharomycotina</taxon>
        <taxon>Pichiomycetes</taxon>
        <taxon>Debaryomycetaceae</taxon>
        <taxon>Suhomyces</taxon>
    </lineage>
</organism>
<evidence type="ECO:0000256" key="2">
    <source>
        <dbReference type="ARBA" id="ARBA00022448"/>
    </source>
</evidence>
<dbReference type="GO" id="GO:0034399">
    <property type="term" value="C:nuclear periphery"/>
    <property type="evidence" value="ECO:0007669"/>
    <property type="project" value="EnsemblFungi"/>
</dbReference>
<feature type="region of interest" description="Disordered" evidence="6">
    <location>
        <begin position="345"/>
        <end position="381"/>
    </location>
</feature>
<dbReference type="SMART" id="SM00913">
    <property type="entry name" value="IBN_N"/>
    <property type="match status" value="1"/>
</dbReference>
<evidence type="ECO:0000256" key="3">
    <source>
        <dbReference type="ARBA" id="ARBA00022490"/>
    </source>
</evidence>
<keyword evidence="4" id="KW-0677">Repeat</keyword>
<dbReference type="InterPro" id="IPR040122">
    <property type="entry name" value="Importin_beta"/>
</dbReference>
<dbReference type="GO" id="GO:0005934">
    <property type="term" value="C:cellular bud tip"/>
    <property type="evidence" value="ECO:0007669"/>
    <property type="project" value="EnsemblFungi"/>
</dbReference>
<dbReference type="STRING" id="984487.A0A1E4SF19"/>
<keyword evidence="2" id="KW-0813">Transport</keyword>
<keyword evidence="3" id="KW-0963">Cytoplasm</keyword>
<evidence type="ECO:0000313" key="9">
    <source>
        <dbReference type="Proteomes" id="UP000094285"/>
    </source>
</evidence>
<sequence>MSFTADPAALEQLKQIFSSTLSSNNQERKSANEALSQAKTQPEFENYLFHLLVLDNSAKSEVRAGSGINLKNSILKSAHAKGNAPNANRQYLLDNILKGLLVQDNLVRNITGNVVTSLFSIYGIEYWPNVLPQLIELANHEAGPYDSQEAAMNTLGKICEDSSMVICSEYKGESPLNFMLSNLLKLMVHPHSGIIRALSIHCVNQFIPLNPQEFSNYQNQFLQNLFELSKDSSTKVKKNICSSFSMILETSPNTLLPHLDGVVNYCLHLMQDNDEEVALEACEFLLSLSSISEDEVNKQIFIPKLKLILPILLGTMVYSEEEVFLMELESSKDITSVQDKEEDIKPKNVKVKEHSAKSNYRKEDDDSDDDSDEDSDSDSDSLVDQWSLRKCSAATLDILSLNLPGEVLEISLPILQERILSTDWKVREASILAFGAISKSCIELSDDKLPTLVTYLIERLKDPQPRLRQITCWTISRFASWIITQSPQLVDLTIQSILASSLDQQKIVQQSACSSLTYLIEEAYSESLLPYLDQLLHHFTRCFQIYQKKNLAILYDCIQTFVEKLGYENLSKSENIKELIPPLLSKWEELDDNDNALWSLLECIASIASTLGELFAPYAVPIYQRAVKILTNCIELDQQAQTDPLIETPEKDFIVTSLDLIDGLIQGFGFHSAELIDQRLMELLLICLEDHSNDVRQSAYALLGDLAISVCDVIVKPWLRSIVLSIGNEINNRNYESYPVVNNAIWSLGEMLMRLPPHEIKPYFENLVDLIIPVLISTDTQQTVLENCAICLGRMGISGDPELCGLLGQKLPGFILQWCSQMLYLIDNEEKETGFTGMLNIINTNPVNGFGGFDNSQGKKNLGIFFVCIGSYAQPSDELRGLFGQMLNSFKGLLGSEWEGVMAHVDHESRGVLASVYGVH</sequence>
<dbReference type="GO" id="GO:0005935">
    <property type="term" value="C:cellular bud neck"/>
    <property type="evidence" value="ECO:0007669"/>
    <property type="project" value="EnsemblFungi"/>
</dbReference>
<keyword evidence="9" id="KW-1185">Reference proteome</keyword>
<dbReference type="InterPro" id="IPR016024">
    <property type="entry name" value="ARM-type_fold"/>
</dbReference>
<gene>
    <name evidence="8" type="ORF">CANTADRAFT_91501</name>
</gene>
<proteinExistence type="predicted"/>
<dbReference type="EMBL" id="KV453914">
    <property type="protein sequence ID" value="ODV78066.1"/>
    <property type="molecule type" value="Genomic_DNA"/>
</dbReference>
<dbReference type="GO" id="GO:0006606">
    <property type="term" value="P:protein import into nucleus"/>
    <property type="evidence" value="ECO:0007669"/>
    <property type="project" value="EnsemblFungi"/>
</dbReference>
<dbReference type="GO" id="GO:0008139">
    <property type="term" value="F:nuclear localization sequence binding"/>
    <property type="evidence" value="ECO:0007669"/>
    <property type="project" value="EnsemblFungi"/>
</dbReference>
<evidence type="ECO:0000256" key="6">
    <source>
        <dbReference type="SAM" id="MobiDB-lite"/>
    </source>
</evidence>
<dbReference type="InterPro" id="IPR001494">
    <property type="entry name" value="Importin-beta_N"/>
</dbReference>
<evidence type="ECO:0000313" key="8">
    <source>
        <dbReference type="EMBL" id="ODV78066.1"/>
    </source>
</evidence>
<dbReference type="OrthoDB" id="951172at2759"/>
<dbReference type="Gene3D" id="1.25.10.10">
    <property type="entry name" value="Leucine-rich Repeat Variant"/>
    <property type="match status" value="1"/>
</dbReference>
<dbReference type="Pfam" id="PF03810">
    <property type="entry name" value="IBN_N"/>
    <property type="match status" value="1"/>
</dbReference>